<keyword evidence="1" id="KW-0677">Repeat</keyword>
<evidence type="ECO:0000256" key="1">
    <source>
        <dbReference type="ARBA" id="ARBA00022737"/>
    </source>
</evidence>
<dbReference type="AlphaFoldDB" id="A0AAE3KNK4"/>
<feature type="non-terminal residue" evidence="4">
    <location>
        <position position="1"/>
    </location>
</feature>
<proteinExistence type="predicted"/>
<sequence length="109" mass="12738">KAYYLKALKIREDAGDFYRAASDYHNLGVVAEEKREFEEAISYFVKALRIFVDKEDFYKVGYPIRGLGRILKQIGESQFDTVWREVRGFDCTGDLREAIWAARDELDSE</sequence>
<evidence type="ECO:0000256" key="3">
    <source>
        <dbReference type="PROSITE-ProRule" id="PRU00339"/>
    </source>
</evidence>
<dbReference type="PROSITE" id="PS50005">
    <property type="entry name" value="TPR"/>
    <property type="match status" value="1"/>
</dbReference>
<dbReference type="SUPFAM" id="SSF48452">
    <property type="entry name" value="TPR-like"/>
    <property type="match status" value="1"/>
</dbReference>
<accession>A0AAE3KNK4</accession>
<feature type="repeat" description="TPR" evidence="3">
    <location>
        <begin position="21"/>
        <end position="54"/>
    </location>
</feature>
<evidence type="ECO:0000313" key="4">
    <source>
        <dbReference type="EMBL" id="MCP2729931.1"/>
    </source>
</evidence>
<reference evidence="4" key="1">
    <citation type="submission" date="2022-06" db="EMBL/GenBank/DDBJ databases">
        <title>New cyanobacteria of genus Symplocastrum in benthos of Lake Baikal.</title>
        <authorList>
            <person name="Sorokovikova E."/>
            <person name="Tikhonova I."/>
            <person name="Krasnopeev A."/>
            <person name="Evseev P."/>
            <person name="Gladkikh A."/>
            <person name="Belykh O."/>
        </authorList>
    </citation>
    <scope>NUCLEOTIDE SEQUENCE</scope>
    <source>
        <strain evidence="4">BBK-W-15</strain>
    </source>
</reference>
<organism evidence="4 5">
    <name type="scientific">Limnofasciculus baicalensis BBK-W-15</name>
    <dbReference type="NCBI Taxonomy" id="2699891"/>
    <lineage>
        <taxon>Bacteria</taxon>
        <taxon>Bacillati</taxon>
        <taxon>Cyanobacteriota</taxon>
        <taxon>Cyanophyceae</taxon>
        <taxon>Coleofasciculales</taxon>
        <taxon>Coleofasciculaceae</taxon>
        <taxon>Limnofasciculus</taxon>
        <taxon>Limnofasciculus baicalensis</taxon>
    </lineage>
</organism>
<comment type="caution">
    <text evidence="4">The sequence shown here is derived from an EMBL/GenBank/DDBJ whole genome shotgun (WGS) entry which is preliminary data.</text>
</comment>
<dbReference type="EMBL" id="JAMZMM010000155">
    <property type="protein sequence ID" value="MCP2729931.1"/>
    <property type="molecule type" value="Genomic_DNA"/>
</dbReference>
<protein>
    <submittedName>
        <fullName evidence="4">Tetratricopeptide repeat protein</fullName>
    </submittedName>
</protein>
<keyword evidence="5" id="KW-1185">Reference proteome</keyword>
<dbReference type="Pfam" id="PF07719">
    <property type="entry name" value="TPR_2"/>
    <property type="match status" value="1"/>
</dbReference>
<dbReference type="Gene3D" id="1.25.40.10">
    <property type="entry name" value="Tetratricopeptide repeat domain"/>
    <property type="match status" value="1"/>
</dbReference>
<dbReference type="InterPro" id="IPR011990">
    <property type="entry name" value="TPR-like_helical_dom_sf"/>
</dbReference>
<name>A0AAE3KNK4_9CYAN</name>
<evidence type="ECO:0000256" key="2">
    <source>
        <dbReference type="ARBA" id="ARBA00022803"/>
    </source>
</evidence>
<dbReference type="InterPro" id="IPR013105">
    <property type="entry name" value="TPR_2"/>
</dbReference>
<evidence type="ECO:0000313" key="5">
    <source>
        <dbReference type="Proteomes" id="UP001204953"/>
    </source>
</evidence>
<keyword evidence="2 3" id="KW-0802">TPR repeat</keyword>
<dbReference type="RefSeq" id="WP_254012705.1">
    <property type="nucleotide sequence ID" value="NZ_JAMZMM010000155.1"/>
</dbReference>
<dbReference type="Proteomes" id="UP001204953">
    <property type="component" value="Unassembled WGS sequence"/>
</dbReference>
<gene>
    <name evidence="4" type="ORF">NJ959_15970</name>
</gene>
<dbReference type="InterPro" id="IPR019734">
    <property type="entry name" value="TPR_rpt"/>
</dbReference>